<dbReference type="Proteomes" id="UP001179361">
    <property type="component" value="Unassembled WGS sequence"/>
</dbReference>
<dbReference type="InterPro" id="IPR003719">
    <property type="entry name" value="Phenazine_PhzF-like"/>
</dbReference>
<protein>
    <submittedName>
        <fullName evidence="3">PhzF family phenazine biosynthesis protein</fullName>
    </submittedName>
</protein>
<gene>
    <name evidence="3" type="ORF">LQ564_05720</name>
</gene>
<organism evidence="3 4">
    <name type="scientific">Massilia phyllostachyos</name>
    <dbReference type="NCBI Taxonomy" id="2898585"/>
    <lineage>
        <taxon>Bacteria</taxon>
        <taxon>Pseudomonadati</taxon>
        <taxon>Pseudomonadota</taxon>
        <taxon>Betaproteobacteria</taxon>
        <taxon>Burkholderiales</taxon>
        <taxon>Oxalobacteraceae</taxon>
        <taxon>Telluria group</taxon>
        <taxon>Massilia</taxon>
    </lineage>
</organism>
<dbReference type="PIRSF" id="PIRSF016184">
    <property type="entry name" value="PhzC_PhzF"/>
    <property type="match status" value="1"/>
</dbReference>
<dbReference type="EMBL" id="JAJNOC010000001">
    <property type="protein sequence ID" value="MCD2515811.1"/>
    <property type="molecule type" value="Genomic_DNA"/>
</dbReference>
<evidence type="ECO:0000256" key="2">
    <source>
        <dbReference type="ARBA" id="ARBA00023235"/>
    </source>
</evidence>
<name>A0ABS8Q250_9BURK</name>
<proteinExistence type="inferred from homology"/>
<sequence length="264" mass="27816">MQVHALKCFGERPGDGNPALVIEGDASGNEARRAFARSRNTTCVFLDGDVVDFHYPHARSPLCLHATLAVAHVLFARRPDAPLLAVTTAMRGQRLELARDGDAFFIRLQALDVVQPALEASLPARLLAMPGLTPASTPRVASIGSPKLLVEVPDAATLHGLRPDLQAITAWGKEAGINGVYAWCRRPDGRFEGRNFNHLDPLLEDGATGVAAGALTALLGQGLVLLQGRATGQSCLIATRIEDGAILVGGRAETAAIVTSLAGR</sequence>
<accession>A0ABS8Q250</accession>
<dbReference type="Pfam" id="PF02567">
    <property type="entry name" value="PhzC-PhzF"/>
    <property type="match status" value="1"/>
</dbReference>
<comment type="similarity">
    <text evidence="1">Belongs to the PhzF family.</text>
</comment>
<comment type="caution">
    <text evidence="3">The sequence shown here is derived from an EMBL/GenBank/DDBJ whole genome shotgun (WGS) entry which is preliminary data.</text>
</comment>
<reference evidence="3" key="1">
    <citation type="submission" date="2021-11" db="EMBL/GenBank/DDBJ databases">
        <title>The complete genome of Massilia sp sp. G4R7.</title>
        <authorList>
            <person name="Liu L."/>
            <person name="Yue J."/>
            <person name="Yuan J."/>
            <person name="Yang F."/>
            <person name="Li L."/>
        </authorList>
    </citation>
    <scope>NUCLEOTIDE SEQUENCE</scope>
    <source>
        <strain evidence="3">G4R7</strain>
    </source>
</reference>
<dbReference type="RefSeq" id="WP_231057108.1">
    <property type="nucleotide sequence ID" value="NZ_JAJNOC010000001.1"/>
</dbReference>
<dbReference type="PANTHER" id="PTHR13774">
    <property type="entry name" value="PHENAZINE BIOSYNTHESIS PROTEIN"/>
    <property type="match status" value="1"/>
</dbReference>
<dbReference type="PANTHER" id="PTHR13774:SF39">
    <property type="entry name" value="BIOSYNTHESIS PROTEIN, PUTATIVE-RELATED"/>
    <property type="match status" value="1"/>
</dbReference>
<evidence type="ECO:0000313" key="3">
    <source>
        <dbReference type="EMBL" id="MCD2515811.1"/>
    </source>
</evidence>
<keyword evidence="2" id="KW-0413">Isomerase</keyword>
<dbReference type="Gene3D" id="3.10.310.10">
    <property type="entry name" value="Diaminopimelate Epimerase, Chain A, domain 1"/>
    <property type="match status" value="2"/>
</dbReference>
<keyword evidence="4" id="KW-1185">Reference proteome</keyword>
<evidence type="ECO:0000256" key="1">
    <source>
        <dbReference type="ARBA" id="ARBA00008270"/>
    </source>
</evidence>
<dbReference type="SUPFAM" id="SSF54506">
    <property type="entry name" value="Diaminopimelate epimerase-like"/>
    <property type="match status" value="1"/>
</dbReference>
<evidence type="ECO:0000313" key="4">
    <source>
        <dbReference type="Proteomes" id="UP001179361"/>
    </source>
</evidence>